<sequence length="147" mass="17338">MTAGQRSFACSGGGQWRFYTRNGVKVPLKEIRDEAAIVEARDGTVARDLFMEDVKAKLRSAERGELVRPDDVKTDMARASGIHELRWEREMHPCELRWWRLYYCEPVRLYQQRVMLALRFAEKLSPEGQDLDIDEAVTRYNWWLQDQ</sequence>
<dbReference type="RefSeq" id="WP_168514157.1">
    <property type="nucleotide sequence ID" value="NZ_JAAXLS010000005.1"/>
</dbReference>
<gene>
    <name evidence="1" type="ORF">HFP15_10575</name>
</gene>
<comment type="caution">
    <text evidence="1">The sequence shown here is derived from an EMBL/GenBank/DDBJ whole genome shotgun (WGS) entry which is preliminary data.</text>
</comment>
<reference evidence="1 2" key="1">
    <citation type="submission" date="2020-04" db="EMBL/GenBank/DDBJ databases">
        <title>Novel species.</title>
        <authorList>
            <person name="Teo W.F.A."/>
            <person name="Lipun K."/>
            <person name="Srisuk N."/>
            <person name="Duangmal K."/>
        </authorList>
    </citation>
    <scope>NUCLEOTIDE SEQUENCE [LARGE SCALE GENOMIC DNA]</scope>
    <source>
        <strain evidence="1 2">K13G38</strain>
    </source>
</reference>
<dbReference type="EMBL" id="JAAXLS010000005">
    <property type="protein sequence ID" value="NKQ53326.1"/>
    <property type="molecule type" value="Genomic_DNA"/>
</dbReference>
<protein>
    <submittedName>
        <fullName evidence="1">Uncharacterized protein</fullName>
    </submittedName>
</protein>
<dbReference type="Proteomes" id="UP000715441">
    <property type="component" value="Unassembled WGS sequence"/>
</dbReference>
<organism evidence="1 2">
    <name type="scientific">Amycolatopsis acididurans</name>
    <dbReference type="NCBI Taxonomy" id="2724524"/>
    <lineage>
        <taxon>Bacteria</taxon>
        <taxon>Bacillati</taxon>
        <taxon>Actinomycetota</taxon>
        <taxon>Actinomycetes</taxon>
        <taxon>Pseudonocardiales</taxon>
        <taxon>Pseudonocardiaceae</taxon>
        <taxon>Amycolatopsis</taxon>
    </lineage>
</organism>
<name>A0ABX1J4V8_9PSEU</name>
<evidence type="ECO:0000313" key="1">
    <source>
        <dbReference type="EMBL" id="NKQ53326.1"/>
    </source>
</evidence>
<accession>A0ABX1J4V8</accession>
<evidence type="ECO:0000313" key="2">
    <source>
        <dbReference type="Proteomes" id="UP000715441"/>
    </source>
</evidence>
<keyword evidence="2" id="KW-1185">Reference proteome</keyword>
<proteinExistence type="predicted"/>